<dbReference type="PANTHER" id="PTHR30203:SF33">
    <property type="entry name" value="BLR4455 PROTEIN"/>
    <property type="match status" value="1"/>
</dbReference>
<gene>
    <name evidence="4" type="ORF">CP97_14380</name>
</gene>
<evidence type="ECO:0000313" key="5">
    <source>
        <dbReference type="Proteomes" id="UP000059113"/>
    </source>
</evidence>
<dbReference type="Pfam" id="PF02321">
    <property type="entry name" value="OEP"/>
    <property type="match status" value="2"/>
</dbReference>
<name>A0A0H4VFI5_9SPHN</name>
<reference evidence="5" key="2">
    <citation type="submission" date="2015-04" db="EMBL/GenBank/DDBJ databases">
        <title>The complete genome sequence of Erythrobacter sp. s21-N3.</title>
        <authorList>
            <person name="Zhuang L."/>
            <person name="Liu Y."/>
            <person name="Shao Z."/>
        </authorList>
    </citation>
    <scope>NUCLEOTIDE SEQUENCE [LARGE SCALE GENOMIC DNA]</scope>
    <source>
        <strain evidence="5">s21-N3</strain>
    </source>
</reference>
<keyword evidence="2" id="KW-0449">Lipoprotein</keyword>
<keyword evidence="2" id="KW-0564">Palmitate</keyword>
<dbReference type="GO" id="GO:0015562">
    <property type="term" value="F:efflux transmembrane transporter activity"/>
    <property type="evidence" value="ECO:0007669"/>
    <property type="project" value="InterPro"/>
</dbReference>
<feature type="compositionally biased region" description="Polar residues" evidence="3">
    <location>
        <begin position="456"/>
        <end position="465"/>
    </location>
</feature>
<dbReference type="NCBIfam" id="TIGR01845">
    <property type="entry name" value="outer_NodT"/>
    <property type="match status" value="1"/>
</dbReference>
<keyword evidence="2" id="KW-1134">Transmembrane beta strand</keyword>
<sequence length="465" mass="50541">MSSCSFAPPSTRSVAPVPERYFHSTPAGQSIAQTGWQDFIQDEYLRALISVALEENRDIHIAAARVAQARAAWRIQGAGLYPRLDAIGTGTRGRSLIELPGTGPLRYDVEQVTAQVSGGWEIDFWGRLQNLNEAARNRYLASEEGKRAVATGLIAQVASLYLQEREYTGRLALASRTIATREEALRIMRRRYKVGAGSKLEVTQAQTLLAQAQGTYEALEQERHINHNALTVLVGQPVEAALPPLDLVEAQPAITLPAGLPSDLLVQRPDIMAAEYQLRAANADIGAARAAFFPNIRLTGAFGTTSTELDGLFGSGSETWSFTPSLTLPLFHGGQLAANLDLASARQVEAVANYEQTVQLAFRDVSNALVQREQLARQIATTSGALSALRERARLAQLRFDNGRSAYLEVLDAQRDLFETEQVLVRLQRAYQAAGVGLYTALGGGFPADNPDKRAPSQQTGEQSQ</sequence>
<comment type="similarity">
    <text evidence="1 2">Belongs to the outer membrane factor (OMF) (TC 1.B.17) family.</text>
</comment>
<dbReference type="KEGG" id="ery:CP97_14380"/>
<dbReference type="InterPro" id="IPR003423">
    <property type="entry name" value="OMP_efflux"/>
</dbReference>
<evidence type="ECO:0000256" key="1">
    <source>
        <dbReference type="ARBA" id="ARBA00007613"/>
    </source>
</evidence>
<keyword evidence="5" id="KW-1185">Reference proteome</keyword>
<organism evidence="4 5">
    <name type="scientific">Aurantiacibacter atlanticus</name>
    <dbReference type="NCBI Taxonomy" id="1648404"/>
    <lineage>
        <taxon>Bacteria</taxon>
        <taxon>Pseudomonadati</taxon>
        <taxon>Pseudomonadota</taxon>
        <taxon>Alphaproteobacteria</taxon>
        <taxon>Sphingomonadales</taxon>
        <taxon>Erythrobacteraceae</taxon>
        <taxon>Aurantiacibacter</taxon>
    </lineage>
</organism>
<evidence type="ECO:0000313" key="4">
    <source>
        <dbReference type="EMBL" id="AKQ43497.2"/>
    </source>
</evidence>
<dbReference type="GO" id="GO:0005886">
    <property type="term" value="C:plasma membrane"/>
    <property type="evidence" value="ECO:0007669"/>
    <property type="project" value="UniProtKB-SubCell"/>
</dbReference>
<evidence type="ECO:0008006" key="6">
    <source>
        <dbReference type="Google" id="ProtNLM"/>
    </source>
</evidence>
<dbReference type="AlphaFoldDB" id="A0A0H4VFI5"/>
<dbReference type="Gene3D" id="1.20.1600.10">
    <property type="entry name" value="Outer membrane efflux proteins (OEP)"/>
    <property type="match status" value="1"/>
</dbReference>
<evidence type="ECO:0000256" key="3">
    <source>
        <dbReference type="SAM" id="MobiDB-lite"/>
    </source>
</evidence>
<feature type="region of interest" description="Disordered" evidence="3">
    <location>
        <begin position="445"/>
        <end position="465"/>
    </location>
</feature>
<accession>A0A0H4VFI5</accession>
<keyword evidence="2" id="KW-0812">Transmembrane</keyword>
<dbReference type="STRING" id="1648404.CP97_14380"/>
<dbReference type="SUPFAM" id="SSF56954">
    <property type="entry name" value="Outer membrane efflux proteins (OEP)"/>
    <property type="match status" value="1"/>
</dbReference>
<comment type="subcellular location">
    <subcellularLocation>
        <location evidence="2">Cell membrane</location>
        <topology evidence="2">Lipid-anchor</topology>
    </subcellularLocation>
</comment>
<dbReference type="PANTHER" id="PTHR30203">
    <property type="entry name" value="OUTER MEMBRANE CATION EFFLUX PROTEIN"/>
    <property type="match status" value="1"/>
</dbReference>
<protein>
    <recommendedName>
        <fullName evidence="6">RND transporter</fullName>
    </recommendedName>
</protein>
<dbReference type="InterPro" id="IPR010131">
    <property type="entry name" value="MdtP/NodT-like"/>
</dbReference>
<keyword evidence="2" id="KW-0472">Membrane</keyword>
<evidence type="ECO:0000256" key="2">
    <source>
        <dbReference type="RuleBase" id="RU362097"/>
    </source>
</evidence>
<dbReference type="Gene3D" id="2.20.200.10">
    <property type="entry name" value="Outer membrane efflux proteins (OEP)"/>
    <property type="match status" value="1"/>
</dbReference>
<proteinExistence type="inferred from homology"/>
<dbReference type="EMBL" id="CP011310">
    <property type="protein sequence ID" value="AKQ43497.2"/>
    <property type="molecule type" value="Genomic_DNA"/>
</dbReference>
<dbReference type="Proteomes" id="UP000059113">
    <property type="component" value="Chromosome"/>
</dbReference>
<reference evidence="4 5" key="1">
    <citation type="journal article" date="2015" name="Int. J. Syst. Evol. Microbiol.">
        <title>Erythrobacter atlanticus sp. nov., a bacterium from ocean sediment able to degrade polycyclic aromatic hydrocarbons.</title>
        <authorList>
            <person name="Zhuang L."/>
            <person name="Liu Y."/>
            <person name="Wang L."/>
            <person name="Wang W."/>
            <person name="Shao Z."/>
        </authorList>
    </citation>
    <scope>NUCLEOTIDE SEQUENCE [LARGE SCALE GENOMIC DNA]</scope>
    <source>
        <strain evidence="5">s21-N3</strain>
    </source>
</reference>